<gene>
    <name evidence="1" type="ORF">CYNAS_LOCUS8295</name>
</gene>
<evidence type="ECO:0000313" key="1">
    <source>
        <dbReference type="EMBL" id="CAJ0596312.1"/>
    </source>
</evidence>
<evidence type="ECO:0000313" key="2">
    <source>
        <dbReference type="Proteomes" id="UP001176961"/>
    </source>
</evidence>
<accession>A0AA36GQ83</accession>
<dbReference type="AlphaFoldDB" id="A0AA36GQ83"/>
<reference evidence="1" key="1">
    <citation type="submission" date="2023-07" db="EMBL/GenBank/DDBJ databases">
        <authorList>
            <consortium name="CYATHOMIX"/>
        </authorList>
    </citation>
    <scope>NUCLEOTIDE SEQUENCE</scope>
    <source>
        <strain evidence="1">N/A</strain>
    </source>
</reference>
<keyword evidence="2" id="KW-1185">Reference proteome</keyword>
<proteinExistence type="predicted"/>
<protein>
    <submittedName>
        <fullName evidence="1">Uncharacterized protein</fullName>
    </submittedName>
</protein>
<comment type="caution">
    <text evidence="1">The sequence shown here is derived from an EMBL/GenBank/DDBJ whole genome shotgun (WGS) entry which is preliminary data.</text>
</comment>
<sequence>MSQSRNQALNSRGLQLGIRIKTLRNWNSFLIQEFVAKGTTKLTLISVIHIDWTVFRTSTCIREGSSYGPAILRGLHMRIVHNVYRWIYRHKQHNRLRHHQKWMTRLEKNCAHLVRAEN</sequence>
<dbReference type="Proteomes" id="UP001176961">
    <property type="component" value="Unassembled WGS sequence"/>
</dbReference>
<name>A0AA36GQ83_CYLNA</name>
<dbReference type="EMBL" id="CATQJL010000112">
    <property type="protein sequence ID" value="CAJ0596312.1"/>
    <property type="molecule type" value="Genomic_DNA"/>
</dbReference>
<organism evidence="1 2">
    <name type="scientific">Cylicocyclus nassatus</name>
    <name type="common">Nematode worm</name>
    <dbReference type="NCBI Taxonomy" id="53992"/>
    <lineage>
        <taxon>Eukaryota</taxon>
        <taxon>Metazoa</taxon>
        <taxon>Ecdysozoa</taxon>
        <taxon>Nematoda</taxon>
        <taxon>Chromadorea</taxon>
        <taxon>Rhabditida</taxon>
        <taxon>Rhabditina</taxon>
        <taxon>Rhabditomorpha</taxon>
        <taxon>Strongyloidea</taxon>
        <taxon>Strongylidae</taxon>
        <taxon>Cylicocyclus</taxon>
    </lineage>
</organism>